<feature type="non-terminal residue" evidence="1">
    <location>
        <position position="39"/>
    </location>
</feature>
<evidence type="ECO:0000313" key="1">
    <source>
        <dbReference type="EMBL" id="GFP38153.1"/>
    </source>
</evidence>
<dbReference type="EMBL" id="BLSC01000366">
    <property type="protein sequence ID" value="GFP38153.1"/>
    <property type="molecule type" value="Genomic_DNA"/>
</dbReference>
<organism evidence="1 2">
    <name type="scientific">Candidatus Hakubella thermalkaliphila</name>
    <dbReference type="NCBI Taxonomy" id="2754717"/>
    <lineage>
        <taxon>Bacteria</taxon>
        <taxon>Bacillati</taxon>
        <taxon>Actinomycetota</taxon>
        <taxon>Actinomycetota incertae sedis</taxon>
        <taxon>Candidatus Hakubellales</taxon>
        <taxon>Candidatus Hakubellaceae</taxon>
        <taxon>Candidatus Hakubella</taxon>
    </lineage>
</organism>
<sequence>MHPSAPKEGLHEAEITPSKTFKVDLVEIANKPYVPQEPK</sequence>
<reference evidence="1 2" key="1">
    <citation type="journal article" date="2020" name="Front. Microbiol.">
        <title>Single-cell genomics of novel Actinobacteria with the Wood-Ljungdahl pathway discovered in a serpentinizing system.</title>
        <authorList>
            <person name="Merino N."/>
            <person name="Kawai M."/>
            <person name="Boyd E.S."/>
            <person name="Colman D.R."/>
            <person name="McGlynn S.E."/>
            <person name="Nealson K.H."/>
            <person name="Kurokawa K."/>
            <person name="Hongoh Y."/>
        </authorList>
    </citation>
    <scope>NUCLEOTIDE SEQUENCE [LARGE SCALE GENOMIC DNA]</scope>
    <source>
        <strain evidence="1 2">S44</strain>
    </source>
</reference>
<dbReference type="Proteomes" id="UP000561271">
    <property type="component" value="Unassembled WGS sequence"/>
</dbReference>
<gene>
    <name evidence="1" type="ORF">HKBW3S44_01833</name>
</gene>
<dbReference type="AlphaFoldDB" id="A0A6V8Q0Y9"/>
<evidence type="ECO:0000313" key="2">
    <source>
        <dbReference type="Proteomes" id="UP000561271"/>
    </source>
</evidence>
<proteinExistence type="predicted"/>
<name>A0A6V8Q0Y9_9ACTN</name>
<protein>
    <submittedName>
        <fullName evidence="1">Uncharacterized protein</fullName>
    </submittedName>
</protein>
<comment type="caution">
    <text evidence="1">The sequence shown here is derived from an EMBL/GenBank/DDBJ whole genome shotgun (WGS) entry which is preliminary data.</text>
</comment>
<accession>A0A6V8Q0Y9</accession>